<evidence type="ECO:0000313" key="4">
    <source>
        <dbReference type="Proteomes" id="UP000434957"/>
    </source>
</evidence>
<name>A0A6A3JU12_9STRA</name>
<comment type="caution">
    <text evidence="1">The sequence shown here is derived from an EMBL/GenBank/DDBJ whole genome shotgun (WGS) entry which is preliminary data.</text>
</comment>
<organism evidence="1 3">
    <name type="scientific">Phytophthora rubi</name>
    <dbReference type="NCBI Taxonomy" id="129364"/>
    <lineage>
        <taxon>Eukaryota</taxon>
        <taxon>Sar</taxon>
        <taxon>Stramenopiles</taxon>
        <taxon>Oomycota</taxon>
        <taxon>Peronosporomycetes</taxon>
        <taxon>Peronosporales</taxon>
        <taxon>Peronosporaceae</taxon>
        <taxon>Phytophthora</taxon>
    </lineage>
</organism>
<dbReference type="AlphaFoldDB" id="A0A6A3JU12"/>
<proteinExistence type="predicted"/>
<dbReference type="EMBL" id="QXFT01001670">
    <property type="protein sequence ID" value="KAE9312963.1"/>
    <property type="molecule type" value="Genomic_DNA"/>
</dbReference>
<keyword evidence="4" id="KW-1185">Reference proteome</keyword>
<protein>
    <submittedName>
        <fullName evidence="1">Uncharacterized protein</fullName>
    </submittedName>
</protein>
<evidence type="ECO:0000313" key="3">
    <source>
        <dbReference type="Proteomes" id="UP000429607"/>
    </source>
</evidence>
<dbReference type="Proteomes" id="UP000434957">
    <property type="component" value="Unassembled WGS sequence"/>
</dbReference>
<reference evidence="1 3" key="1">
    <citation type="submission" date="2018-09" db="EMBL/GenBank/DDBJ databases">
        <title>Genomic investigation of the strawberry pathogen Phytophthora fragariae indicates pathogenicity is determined by transcriptional variation in three key races.</title>
        <authorList>
            <person name="Adams T.M."/>
            <person name="Armitage A.D."/>
            <person name="Sobczyk M.K."/>
            <person name="Bates H.J."/>
            <person name="Dunwell J.M."/>
            <person name="Nellist C.F."/>
            <person name="Harrison R.J."/>
        </authorList>
    </citation>
    <scope>NUCLEOTIDE SEQUENCE [LARGE SCALE GENOMIC DNA]</scope>
    <source>
        <strain evidence="1 3">SCRP249</strain>
        <strain evidence="2 4">SCRP333</strain>
    </source>
</reference>
<accession>A0A6A3JU12</accession>
<gene>
    <name evidence="1" type="ORF">PR001_g19230</name>
    <name evidence="2" type="ORF">PR003_g19629</name>
</gene>
<sequence length="44" mass="4919">MNMHKLFLPEYEGPSTIMRKGFLVPSSLMSPTEDPRYCSGSDAP</sequence>
<evidence type="ECO:0000313" key="2">
    <source>
        <dbReference type="EMBL" id="KAE9312963.1"/>
    </source>
</evidence>
<dbReference type="Proteomes" id="UP000429607">
    <property type="component" value="Unassembled WGS sequence"/>
</dbReference>
<dbReference type="EMBL" id="QXFV01001764">
    <property type="protein sequence ID" value="KAE8998800.1"/>
    <property type="molecule type" value="Genomic_DNA"/>
</dbReference>
<evidence type="ECO:0000313" key="1">
    <source>
        <dbReference type="EMBL" id="KAE8998800.1"/>
    </source>
</evidence>